<proteinExistence type="predicted"/>
<evidence type="ECO:0000313" key="2">
    <source>
        <dbReference type="Proteomes" id="UP001163321"/>
    </source>
</evidence>
<comment type="caution">
    <text evidence="1">The sequence shown here is derived from an EMBL/GenBank/DDBJ whole genome shotgun (WGS) entry which is preliminary data.</text>
</comment>
<accession>A0ACC0W2S2</accession>
<reference evidence="1 2" key="1">
    <citation type="journal article" date="2022" name="bioRxiv">
        <title>The genome of the oomycete Peronosclerospora sorghi, a cosmopolitan pathogen of maize and sorghum, is inflated with dispersed pseudogenes.</title>
        <authorList>
            <person name="Fletcher K."/>
            <person name="Martin F."/>
            <person name="Isakeit T."/>
            <person name="Cavanaugh K."/>
            <person name="Magill C."/>
            <person name="Michelmore R."/>
        </authorList>
    </citation>
    <scope>NUCLEOTIDE SEQUENCE [LARGE SCALE GENOMIC DNA]</scope>
    <source>
        <strain evidence="1">P6</strain>
    </source>
</reference>
<dbReference type="EMBL" id="CM047583">
    <property type="protein sequence ID" value="KAI9913057.1"/>
    <property type="molecule type" value="Genomic_DNA"/>
</dbReference>
<organism evidence="1 2">
    <name type="scientific">Peronosclerospora sorghi</name>
    <dbReference type="NCBI Taxonomy" id="230839"/>
    <lineage>
        <taxon>Eukaryota</taxon>
        <taxon>Sar</taxon>
        <taxon>Stramenopiles</taxon>
        <taxon>Oomycota</taxon>
        <taxon>Peronosporomycetes</taxon>
        <taxon>Peronosporales</taxon>
        <taxon>Peronosporaceae</taxon>
        <taxon>Peronosclerospora</taxon>
    </lineage>
</organism>
<keyword evidence="2" id="KW-1185">Reference proteome</keyword>
<protein>
    <submittedName>
        <fullName evidence="1">Uncharacterized protein</fullName>
    </submittedName>
</protein>
<dbReference type="Proteomes" id="UP001163321">
    <property type="component" value="Chromosome 4"/>
</dbReference>
<sequence>MWAKVWKGPRHVYFGYTAALGLQSGPNALDNETFLSASATDFFRAKGNENLPENYKNNLFSQMIESALVRSATLESEDGGEDQENKNDYSYFDVKMLRNWAGPSYWKFPAFRKIQMKQRVNEKTEKDGPFDVDVDLDEDGVAVKAEATDGPVDRSRKGSSAGVDKKAVMIDFFGEAPDMTKLKAPKSPVTLEVTKGNLKKQEENAQDLVLPVDTHIQVDLFFRHFLKEKPRFFKKRVPGVVDWAGAVAIKNERGDGPVENENEGQPFTYNEDSVGFEGGFDEDEEDGSSGLDDPGSQSLYSMEGLVQADRVVEKIGVHYERFAKRVDVKKLKGSIWEHLEKKVVPSPDDASSCRGAGVVEINDCGKRARESETDGVNAVTTFGSVVETVAGKVHPAAL</sequence>
<evidence type="ECO:0000313" key="1">
    <source>
        <dbReference type="EMBL" id="KAI9913057.1"/>
    </source>
</evidence>
<name>A0ACC0W2S2_9STRA</name>
<gene>
    <name evidence="1" type="ORF">PsorP6_005512</name>
</gene>